<keyword evidence="1" id="KW-0812">Transmembrane</keyword>
<dbReference type="GeneID" id="6074585"/>
<keyword evidence="1" id="KW-1133">Transmembrane helix</keyword>
<reference evidence="2 3" key="1">
    <citation type="journal article" date="2008" name="Nature">
        <title>The genome of Laccaria bicolor provides insights into mycorrhizal symbiosis.</title>
        <authorList>
            <person name="Martin F."/>
            <person name="Aerts A."/>
            <person name="Ahren D."/>
            <person name="Brun A."/>
            <person name="Danchin E.G.J."/>
            <person name="Duchaussoy F."/>
            <person name="Gibon J."/>
            <person name="Kohler A."/>
            <person name="Lindquist E."/>
            <person name="Pereda V."/>
            <person name="Salamov A."/>
            <person name="Shapiro H.J."/>
            <person name="Wuyts J."/>
            <person name="Blaudez D."/>
            <person name="Buee M."/>
            <person name="Brokstein P."/>
            <person name="Canbaeck B."/>
            <person name="Cohen D."/>
            <person name="Courty P.E."/>
            <person name="Coutinho P.M."/>
            <person name="Delaruelle C."/>
            <person name="Detter J.C."/>
            <person name="Deveau A."/>
            <person name="DiFazio S."/>
            <person name="Duplessis S."/>
            <person name="Fraissinet-Tachet L."/>
            <person name="Lucic E."/>
            <person name="Frey-Klett P."/>
            <person name="Fourrey C."/>
            <person name="Feussner I."/>
            <person name="Gay G."/>
            <person name="Grimwood J."/>
            <person name="Hoegger P.J."/>
            <person name="Jain P."/>
            <person name="Kilaru S."/>
            <person name="Labbe J."/>
            <person name="Lin Y.C."/>
            <person name="Legue V."/>
            <person name="Le Tacon F."/>
            <person name="Marmeisse R."/>
            <person name="Melayah D."/>
            <person name="Montanini B."/>
            <person name="Muratet M."/>
            <person name="Nehls U."/>
            <person name="Niculita-Hirzel H."/>
            <person name="Oudot-Le Secq M.P."/>
            <person name="Peter M."/>
            <person name="Quesneville H."/>
            <person name="Rajashekar B."/>
            <person name="Reich M."/>
            <person name="Rouhier N."/>
            <person name="Schmutz J."/>
            <person name="Yin T."/>
            <person name="Chalot M."/>
            <person name="Henrissat B."/>
            <person name="Kuees U."/>
            <person name="Lucas S."/>
            <person name="Van de Peer Y."/>
            <person name="Podila G.K."/>
            <person name="Polle A."/>
            <person name="Pukkila P.J."/>
            <person name="Richardson P.M."/>
            <person name="Rouze P."/>
            <person name="Sanders I.R."/>
            <person name="Stajich J.E."/>
            <person name="Tunlid A."/>
            <person name="Tuskan G."/>
            <person name="Grigoriev I.V."/>
        </authorList>
    </citation>
    <scope>NUCLEOTIDE SEQUENCE [LARGE SCALE GENOMIC DNA]</scope>
    <source>
        <strain evidence="3">S238N-H82 / ATCC MYA-4686</strain>
    </source>
</reference>
<dbReference type="AlphaFoldDB" id="B0D4D7"/>
<evidence type="ECO:0000256" key="1">
    <source>
        <dbReference type="SAM" id="Phobius"/>
    </source>
</evidence>
<dbReference type="RefSeq" id="XP_001878772.1">
    <property type="nucleotide sequence ID" value="XM_001878737.1"/>
</dbReference>
<name>B0D4D7_LACBS</name>
<proteinExistence type="predicted"/>
<accession>B0D4D7</accession>
<dbReference type="EMBL" id="DS547097">
    <property type="protein sequence ID" value="EDR10322.1"/>
    <property type="molecule type" value="Genomic_DNA"/>
</dbReference>
<dbReference type="HOGENOM" id="CLU_3125294_0_0_1"/>
<organism evidence="3">
    <name type="scientific">Laccaria bicolor (strain S238N-H82 / ATCC MYA-4686)</name>
    <name type="common">Bicoloured deceiver</name>
    <name type="synonym">Laccaria laccata var. bicolor</name>
    <dbReference type="NCBI Taxonomy" id="486041"/>
    <lineage>
        <taxon>Eukaryota</taxon>
        <taxon>Fungi</taxon>
        <taxon>Dikarya</taxon>
        <taxon>Basidiomycota</taxon>
        <taxon>Agaricomycotina</taxon>
        <taxon>Agaricomycetes</taxon>
        <taxon>Agaricomycetidae</taxon>
        <taxon>Agaricales</taxon>
        <taxon>Agaricineae</taxon>
        <taxon>Hydnangiaceae</taxon>
        <taxon>Laccaria</taxon>
    </lineage>
</organism>
<evidence type="ECO:0000313" key="2">
    <source>
        <dbReference type="EMBL" id="EDR10322.1"/>
    </source>
</evidence>
<dbReference type="InParanoid" id="B0D4D7"/>
<dbReference type="KEGG" id="lbc:LACBIDRAFT_317090"/>
<gene>
    <name evidence="2" type="ORF">LACBIDRAFT_317090</name>
</gene>
<sequence length="50" mass="5590">MLSKANYIPSGRIPLAHCFSISDNLQSKLNIYHHTLCLPFSGVALFLFIP</sequence>
<dbReference type="Proteomes" id="UP000001194">
    <property type="component" value="Unassembled WGS sequence"/>
</dbReference>
<protein>
    <submittedName>
        <fullName evidence="2">Predicted protein</fullName>
    </submittedName>
</protein>
<feature type="transmembrane region" description="Helical" evidence="1">
    <location>
        <begin position="31"/>
        <end position="49"/>
    </location>
</feature>
<keyword evidence="1" id="KW-0472">Membrane</keyword>
<evidence type="ECO:0000313" key="3">
    <source>
        <dbReference type="Proteomes" id="UP000001194"/>
    </source>
</evidence>
<keyword evidence="3" id="KW-1185">Reference proteome</keyword>